<evidence type="ECO:0000313" key="2">
    <source>
        <dbReference type="EMBL" id="CAP87131.1"/>
    </source>
</evidence>
<dbReference type="AlphaFoldDB" id="B6HX03"/>
<dbReference type="EMBL" id="AM920439">
    <property type="protein sequence ID" value="CAP87131.1"/>
    <property type="molecule type" value="Genomic_DNA"/>
</dbReference>
<feature type="region of interest" description="Disordered" evidence="1">
    <location>
        <begin position="192"/>
        <end position="225"/>
    </location>
</feature>
<dbReference type="VEuPathDB" id="FungiDB:PCH_Pc24g02230"/>
<sequence>MPPKARQYARNPTEQEERFYLPYPLLKNILSLFDSAVLKSLLISPLMSRSRKSRELVCDGVSQRHQYEGGLEPSEEILGIGRSYKNAFGVVMCEVLVIRDRNLDWKTVDSTQLAGHDEFRLWGMSPVIQTVHKHWTRQYKSSAMVELMKGLKYCNTLRDNQPISRDHAHQYSGIDLFGALPGTVPRYLKRTQSAVRPVRQHATQQPLKRTLPTSSYVSTGSHSPTQIHVEKPCSIYSRTSLEDYALAMLAYTQSQVSSLVDLDENHGTSSRSRSSISSGTSEGSDLSAKSALPHQGPGLSNSAEAEEAGRQTANSAGCIQA</sequence>
<reference evidence="2 3" key="1">
    <citation type="journal article" date="2008" name="Nat. Biotechnol.">
        <title>Genome sequencing and analysis of the filamentous fungus Penicillium chrysogenum.</title>
        <authorList>
            <person name="van den Berg M.A."/>
            <person name="Albang R."/>
            <person name="Albermann K."/>
            <person name="Badger J.H."/>
            <person name="Daran J.-M."/>
            <person name="Driessen A.J.M."/>
            <person name="Garcia-Estrada C."/>
            <person name="Fedorova N.D."/>
            <person name="Harris D.M."/>
            <person name="Heijne W.H.M."/>
            <person name="Joardar V.S."/>
            <person name="Kiel J.A.K.W."/>
            <person name="Kovalchuk A."/>
            <person name="Martin J.F."/>
            <person name="Nierman W.C."/>
            <person name="Nijland J.G."/>
            <person name="Pronk J.T."/>
            <person name="Roubos J.A."/>
            <person name="van der Klei I.J."/>
            <person name="van Peij N.N.M.E."/>
            <person name="Veenhuis M."/>
            <person name="von Doehren H."/>
            <person name="Wagner C."/>
            <person name="Wortman J.R."/>
            <person name="Bovenberg R.A.L."/>
        </authorList>
    </citation>
    <scope>NUCLEOTIDE SEQUENCE [LARGE SCALE GENOMIC DNA]</scope>
    <source>
        <strain evidence="3">ATCC 28089 / DSM 1075 / NRRL 1951 / Wisconsin 54-1255</strain>
    </source>
</reference>
<feature type="compositionally biased region" description="Polar residues" evidence="1">
    <location>
        <begin position="311"/>
        <end position="321"/>
    </location>
</feature>
<protein>
    <submittedName>
        <fullName evidence="2">Uncharacterized protein</fullName>
    </submittedName>
</protein>
<feature type="compositionally biased region" description="Polar residues" evidence="1">
    <location>
        <begin position="201"/>
        <end position="225"/>
    </location>
</feature>
<evidence type="ECO:0000256" key="1">
    <source>
        <dbReference type="SAM" id="MobiDB-lite"/>
    </source>
</evidence>
<gene>
    <name evidence="2" type="ORF">Pc24g02230</name>
    <name evidence="2" type="ORF">PCH_Pc24g02230</name>
</gene>
<name>B6HX03_PENRW</name>
<feature type="compositionally biased region" description="Low complexity" evidence="1">
    <location>
        <begin position="267"/>
        <end position="284"/>
    </location>
</feature>
<dbReference type="OrthoDB" id="4498167at2759"/>
<dbReference type="HOGENOM" id="CLU_866275_0_0_1"/>
<dbReference type="Proteomes" id="UP000000724">
    <property type="component" value="Contig Pc00c24"/>
</dbReference>
<organism evidence="2 3">
    <name type="scientific">Penicillium rubens (strain ATCC 28089 / DSM 1075 / NRRL 1951 / Wisconsin 54-1255)</name>
    <name type="common">Penicillium chrysogenum</name>
    <dbReference type="NCBI Taxonomy" id="500485"/>
    <lineage>
        <taxon>Eukaryota</taxon>
        <taxon>Fungi</taxon>
        <taxon>Dikarya</taxon>
        <taxon>Ascomycota</taxon>
        <taxon>Pezizomycotina</taxon>
        <taxon>Eurotiomycetes</taxon>
        <taxon>Eurotiomycetidae</taxon>
        <taxon>Eurotiales</taxon>
        <taxon>Aspergillaceae</taxon>
        <taxon>Penicillium</taxon>
        <taxon>Penicillium chrysogenum species complex</taxon>
    </lineage>
</organism>
<accession>B6HX03</accession>
<proteinExistence type="predicted"/>
<feature type="region of interest" description="Disordered" evidence="1">
    <location>
        <begin position="262"/>
        <end position="321"/>
    </location>
</feature>
<evidence type="ECO:0000313" key="3">
    <source>
        <dbReference type="Proteomes" id="UP000000724"/>
    </source>
</evidence>
<keyword evidence="3" id="KW-1185">Reference proteome</keyword>